<protein>
    <submittedName>
        <fullName evidence="1">Type IV pilus assembly protein PilY1</fullName>
    </submittedName>
</protein>
<name>A0A1H0QRD9_9BACT</name>
<proteinExistence type="predicted"/>
<dbReference type="PROSITE" id="PS00018">
    <property type="entry name" value="EF_HAND_1"/>
    <property type="match status" value="1"/>
</dbReference>
<reference evidence="1 2" key="1">
    <citation type="submission" date="2016-10" db="EMBL/GenBank/DDBJ databases">
        <authorList>
            <person name="de Groot N.N."/>
        </authorList>
    </citation>
    <scope>NUCLEOTIDE SEQUENCE [LARGE SCALE GENOMIC DNA]</scope>
    <source>
        <strain evidence="1 2">DSM 12130</strain>
    </source>
</reference>
<dbReference type="OrthoDB" id="7156875at2"/>
<dbReference type="InterPro" id="IPR018247">
    <property type="entry name" value="EF_Hand_1_Ca_BS"/>
</dbReference>
<dbReference type="RefSeq" id="WP_092222491.1">
    <property type="nucleotide sequence ID" value="NZ_FNJI01000012.1"/>
</dbReference>
<evidence type="ECO:0000313" key="2">
    <source>
        <dbReference type="Proteomes" id="UP000199073"/>
    </source>
</evidence>
<dbReference type="EMBL" id="FNJI01000012">
    <property type="protein sequence ID" value="SDP19276.1"/>
    <property type="molecule type" value="Genomic_DNA"/>
</dbReference>
<accession>A0A1H0QRD9</accession>
<keyword evidence="2" id="KW-1185">Reference proteome</keyword>
<dbReference type="STRING" id="91360.SAMN05660330_02065"/>
<gene>
    <name evidence="1" type="ORF">SAMN05660330_02065</name>
</gene>
<organism evidence="1 2">
    <name type="scientific">Desulforhopalus singaporensis</name>
    <dbReference type="NCBI Taxonomy" id="91360"/>
    <lineage>
        <taxon>Bacteria</taxon>
        <taxon>Pseudomonadati</taxon>
        <taxon>Thermodesulfobacteriota</taxon>
        <taxon>Desulfobulbia</taxon>
        <taxon>Desulfobulbales</taxon>
        <taxon>Desulfocapsaceae</taxon>
        <taxon>Desulforhopalus</taxon>
    </lineage>
</organism>
<dbReference type="Proteomes" id="UP000199073">
    <property type="component" value="Unassembled WGS sequence"/>
</dbReference>
<evidence type="ECO:0000313" key="1">
    <source>
        <dbReference type="EMBL" id="SDP19276.1"/>
    </source>
</evidence>
<sequence length="1863" mass="205908">MKSKKYIYKYLAVAVALGSTLLCFTPSLFGYNILTKGTATPPFLTLDDEKPNLLVMIDNSGSMLDLAYKDDPNKCTDNTFDPTKHYAGLFDTGWVVTAENDPTTDTDDQYGYAPKKWYRWDSTNNYFVEVPFTLIDNNLDGQWNPADTFVDANNNGSWDSDPATNIEEILITDFNQNGEWDGAETFDLQDTDNNGVWDNITNSLSSSNNLYISYSDETHTEANVVVNFTTDSSGAFTGVTDFVATGEFLNWLSASKFDIQKEVLTGGKYDSETELLISEGRGCAAKPFVKETGTTGPAGNKVITFSIRGFDATETIDNLTRIAIIGVSDGGYIGSTNNVGCELALAEYSSESARLGQLQQYIADCLYYDGTNNVLAESNSAYNQGVQECWFISKHPELFPNQWLDLGQVSEVENSCYNIYQNGVFPAGISPYDSGYLCYGVQADNVSEPTVPYQGYVGRCWFPGNISGGCSRTACPEDPYDYSINHEICLNDGYLYECNYNYEEKPNGEINCKNGPNKSAWEPVLTPLIAGTDCSGVTFDSPGWLPDPPEDKQECIQHALWDYCNDLEVAEVIDTSDLALGTEEPERTWGIVGALTDASIYSFFGNDEPLFTMKVNISTTSPPKGLLDSEAAKDLRIGAMAFIDNGSETECGLDDGSNTIVKYCPDTNGDGTYIVTNIEDGGNIDHINSLKNAINLTEANAWTPLAEGVYNALGYFAQDSSRWISSPNNPWEPLSEEQKAHFLDPCRDKYLLLITEGASTADISPTVATFINSLDAADNDGDTDQQCSGDLQGSTYLDDLTFYGNQKQNIFTYIVTTGTLRDDLTGSECNPYTIMNEAANNGGTSLIAGENPEDLETNLYRIFNELRQRSSSGAAASVVSSSRSGEGAVYQAIFWPELTKTQAIDNTETRYTVEWAGDVRALFINDDGFLFEDSDNNRVLDEETDKRVILYFDTETGETKACYNTSIYDTGICDESTSLDNVQFLWSAGEWLADEYFDYGSSEPEFQKNNRSDHISSEIRRQIFTWNDVDDDGIVDSSEFIPFTANSLLSLANNVDSSRSSLYTDFDVEYRTINGTRQERTADEKESKLADIVNWIRGIDRLNPLDMDGNVTMVDEPSLRSRQIPNKNGALVTWKMGDVINSTPMAVTAPAEAYNLLYNDKSYAKFLAKYKNRRHMVYFGANDGMFHAANGGFWIDKDKKFCLTEPENRICDESDPSSSFPQLGAEMWAYVPYNLLPHLQSLTSPDYEHKYFVDLRPRIFDAQIFSAEAACASDPTSDTYKDYCIHPEGWGTIIVGGMRLGGYPINASDIDGSNVNDLRQFTSSYFVFDITNPEQQPVLLGEVTRHRDDEPFKDENGNGIWDSGEPFTWDASWNSERTITSPDYKHVDLGYSTTISTMIIMKESEATSGTTTNSWHLVIGSGPHGAEAMRGVSDQEPKLVVIPLNTFDTVSTNALTSMRIPALSPADAESQLSYSGGTFTLPNSYGGGFVSDPITVDMDINPSRVDYMSDVVYFGTVEGSFSSDYSFWDGGGSLYRLVTRNPDYGSTYRYHKYLVDQTVTTPADWQIKPMISLNRPISAAASVGFDGKNFWVYTGTGRFWDNFDKPDDSQQAFLGMKEPMKPDSIDNRLFELTFGEIPAPDFDNDFSIPASSSIFPDATAETGQKGLLRVDQILVQENRANPYAASLSCVDGTTDCLPSGYEIDTLGELIEYIAGKSGTAPYSNSADGWYKEFTPAENRERNLGQATLLGGLTTFTTYQTSIDPCEGEGSSYLYGVYYQTGTAWGERIFGDTGVDEYGIVQDKLSLGEGLAKTPNLFVSSGKDGEVKAYIQTSTGKITGIDLENLPTASYYTGRTKWIQCINQ</sequence>